<comment type="similarity">
    <text evidence="3">Belongs to the N(4)/N(6)-methyltransferase family.</text>
</comment>
<proteinExistence type="inferred from homology"/>
<name>M0LNW0_NATLA</name>
<dbReference type="SUPFAM" id="SSF53335">
    <property type="entry name" value="S-adenosyl-L-methionine-dependent methyltransferases"/>
    <property type="match status" value="1"/>
</dbReference>
<dbReference type="GO" id="GO:0008170">
    <property type="term" value="F:N-methyltransferase activity"/>
    <property type="evidence" value="ECO:0007669"/>
    <property type="project" value="InterPro"/>
</dbReference>
<feature type="compositionally biased region" description="Basic and acidic residues" evidence="4">
    <location>
        <begin position="1"/>
        <end position="17"/>
    </location>
</feature>
<dbReference type="GO" id="GO:0009307">
    <property type="term" value="P:DNA restriction-modification system"/>
    <property type="evidence" value="ECO:0007669"/>
    <property type="project" value="UniProtKB-KW"/>
</dbReference>
<dbReference type="InterPro" id="IPR001091">
    <property type="entry name" value="RM_Methyltransferase"/>
</dbReference>
<sequence>MEEGYKDKKRPSGHDISDTFDDPEDADGAIRPNLWNSADSPDYAPDFIELLQNANIPPKLLEAAEKHDVLDELAETVLSQHVSDNVLELANTASNTHYLEACRTADVEPHPARFPRDLPEFFIKFLSEPGDTVLDIFAGSNITGRVAQDLEREWLAFELQKKYLQTSQFRFMDIKEIERMQDEDQSGMEDFADIEPTD</sequence>
<dbReference type="AlphaFoldDB" id="M0LNW0"/>
<evidence type="ECO:0000256" key="2">
    <source>
        <dbReference type="ARBA" id="ARBA00022679"/>
    </source>
</evidence>
<dbReference type="InParanoid" id="M0LNW0"/>
<keyword evidence="2" id="KW-0808">Transferase</keyword>
<comment type="caution">
    <text evidence="6">The sequence shown here is derived from an EMBL/GenBank/DDBJ whole genome shotgun (WGS) entry which is preliminary data.</text>
</comment>
<dbReference type="InterPro" id="IPR002941">
    <property type="entry name" value="DNA_methylase_N4/N6"/>
</dbReference>
<dbReference type="PATRIC" id="fig|358396.7.peg.1157"/>
<dbReference type="GO" id="GO:0032259">
    <property type="term" value="P:methylation"/>
    <property type="evidence" value="ECO:0007669"/>
    <property type="project" value="UniProtKB-KW"/>
</dbReference>
<evidence type="ECO:0000313" key="7">
    <source>
        <dbReference type="Proteomes" id="UP000011555"/>
    </source>
</evidence>
<dbReference type="PRINTS" id="PR00508">
    <property type="entry name" value="S21N4MTFRASE"/>
</dbReference>
<dbReference type="Gene3D" id="3.40.50.150">
    <property type="entry name" value="Vaccinia Virus protein VP39"/>
    <property type="match status" value="1"/>
</dbReference>
<dbReference type="Proteomes" id="UP000011555">
    <property type="component" value="Unassembled WGS sequence"/>
</dbReference>
<evidence type="ECO:0000313" key="6">
    <source>
        <dbReference type="EMBL" id="EMA35186.1"/>
    </source>
</evidence>
<reference evidence="6 7" key="1">
    <citation type="journal article" date="2014" name="PLoS Genet.">
        <title>Phylogenetically driven sequencing of extremely halophilic archaea reveals strategies for static and dynamic osmo-response.</title>
        <authorList>
            <person name="Becker E.A."/>
            <person name="Seitzer P.M."/>
            <person name="Tritt A."/>
            <person name="Larsen D."/>
            <person name="Krusor M."/>
            <person name="Yao A.I."/>
            <person name="Wu D."/>
            <person name="Madern D."/>
            <person name="Eisen J.A."/>
            <person name="Darling A.E."/>
            <person name="Facciotti M.T."/>
        </authorList>
    </citation>
    <scope>NUCLEOTIDE SEQUENCE [LARGE SCALE GENOMIC DNA]</scope>
    <source>
        <strain evidence="6 7">AJ5</strain>
    </source>
</reference>
<feature type="domain" description="DNA methylase N-4/N-6" evidence="5">
    <location>
        <begin position="17"/>
        <end position="168"/>
    </location>
</feature>
<keyword evidence="1 3" id="KW-0489">Methyltransferase</keyword>
<dbReference type="GO" id="GO:0003677">
    <property type="term" value="F:DNA binding"/>
    <property type="evidence" value="ECO:0007669"/>
    <property type="project" value="InterPro"/>
</dbReference>
<gene>
    <name evidence="6" type="ORF">C445_05688</name>
</gene>
<comment type="catalytic activity">
    <reaction evidence="3">
        <text>a 2'-deoxycytidine in DNA + S-adenosyl-L-methionine = an N(4)-methyl-2'-deoxycytidine in DNA + S-adenosyl-L-homocysteine + H(+)</text>
        <dbReference type="Rhea" id="RHEA:16857"/>
        <dbReference type="Rhea" id="RHEA-COMP:11369"/>
        <dbReference type="Rhea" id="RHEA-COMP:13674"/>
        <dbReference type="ChEBI" id="CHEBI:15378"/>
        <dbReference type="ChEBI" id="CHEBI:57856"/>
        <dbReference type="ChEBI" id="CHEBI:59789"/>
        <dbReference type="ChEBI" id="CHEBI:85452"/>
        <dbReference type="ChEBI" id="CHEBI:137933"/>
        <dbReference type="EC" id="2.1.1.113"/>
    </reaction>
</comment>
<dbReference type="STRING" id="358396.CHINAEXTREME_17090"/>
<dbReference type="EMBL" id="AOLZ01000028">
    <property type="protein sequence ID" value="EMA35186.1"/>
    <property type="molecule type" value="Genomic_DNA"/>
</dbReference>
<feature type="compositionally biased region" description="Acidic residues" evidence="4">
    <location>
        <begin position="18"/>
        <end position="27"/>
    </location>
</feature>
<feature type="region of interest" description="Disordered" evidence="4">
    <location>
        <begin position="1"/>
        <end position="36"/>
    </location>
</feature>
<dbReference type="InterPro" id="IPR029063">
    <property type="entry name" value="SAM-dependent_MTases_sf"/>
</dbReference>
<accession>M0LNW0</accession>
<protein>
    <recommendedName>
        <fullName evidence="3">Type II methyltransferase</fullName>
        <ecNumber evidence="3">2.1.1.113</ecNumber>
    </recommendedName>
    <alternativeName>
        <fullName evidence="3">N-4 cytosine-specific methyltransferase</fullName>
    </alternativeName>
</protein>
<dbReference type="eggNOG" id="arCOG00115">
    <property type="taxonomic scope" value="Archaea"/>
</dbReference>
<evidence type="ECO:0000259" key="5">
    <source>
        <dbReference type="Pfam" id="PF01555"/>
    </source>
</evidence>
<evidence type="ECO:0000256" key="3">
    <source>
        <dbReference type="RuleBase" id="RU362026"/>
    </source>
</evidence>
<evidence type="ECO:0000256" key="4">
    <source>
        <dbReference type="SAM" id="MobiDB-lite"/>
    </source>
</evidence>
<organism evidence="6 7">
    <name type="scientific">Natronobacterium lacisalsi AJ5</name>
    <dbReference type="NCBI Taxonomy" id="358396"/>
    <lineage>
        <taxon>Archaea</taxon>
        <taxon>Methanobacteriati</taxon>
        <taxon>Methanobacteriota</taxon>
        <taxon>Stenosarchaea group</taxon>
        <taxon>Halobacteria</taxon>
        <taxon>Halobacteriales</taxon>
        <taxon>Natrialbaceae</taxon>
        <taxon>Natronobacterium</taxon>
    </lineage>
</organism>
<dbReference type="EC" id="2.1.1.113" evidence="3"/>
<keyword evidence="7" id="KW-1185">Reference proteome</keyword>
<dbReference type="Pfam" id="PF01555">
    <property type="entry name" value="N6_N4_Mtase"/>
    <property type="match status" value="1"/>
</dbReference>
<keyword evidence="3" id="KW-0680">Restriction system</keyword>
<evidence type="ECO:0000256" key="1">
    <source>
        <dbReference type="ARBA" id="ARBA00022603"/>
    </source>
</evidence>
<keyword evidence="3" id="KW-0949">S-adenosyl-L-methionine</keyword>
<dbReference type="GO" id="GO:0015667">
    <property type="term" value="F:site-specific DNA-methyltransferase (cytosine-N4-specific) activity"/>
    <property type="evidence" value="ECO:0007669"/>
    <property type="project" value="UniProtKB-EC"/>
</dbReference>